<accession>A0A1V4IPL9</accession>
<dbReference type="Proteomes" id="UP000190080">
    <property type="component" value="Unassembled WGS sequence"/>
</dbReference>
<comment type="caution">
    <text evidence="2">The sequence shown here is derived from an EMBL/GenBank/DDBJ whole genome shotgun (WGS) entry which is preliminary data.</text>
</comment>
<feature type="chain" id="PRO_5039251817" description="Lumazine-binding domain protein" evidence="1">
    <location>
        <begin position="22"/>
        <end position="170"/>
    </location>
</feature>
<evidence type="ECO:0000256" key="1">
    <source>
        <dbReference type="SAM" id="SignalP"/>
    </source>
</evidence>
<organism evidence="2 3">
    <name type="scientific">Clostridium oryzae</name>
    <dbReference type="NCBI Taxonomy" id="1450648"/>
    <lineage>
        <taxon>Bacteria</taxon>
        <taxon>Bacillati</taxon>
        <taxon>Bacillota</taxon>
        <taxon>Clostridia</taxon>
        <taxon>Eubacteriales</taxon>
        <taxon>Clostridiaceae</taxon>
        <taxon>Clostridium</taxon>
    </lineage>
</organism>
<evidence type="ECO:0000313" key="2">
    <source>
        <dbReference type="EMBL" id="OPJ61962.1"/>
    </source>
</evidence>
<feature type="signal peptide" evidence="1">
    <location>
        <begin position="1"/>
        <end position="21"/>
    </location>
</feature>
<name>A0A1V4IPL9_9CLOT</name>
<evidence type="ECO:0008006" key="4">
    <source>
        <dbReference type="Google" id="ProtNLM"/>
    </source>
</evidence>
<sequence>MKKRFVLIITLLFAISLLVSCKTDNGEKTVLNFLKAYYTVNQKDFDYYQQMANDAKASGDDEYNKSYESHTKKFKQYLSNSSYKFFDEKKASYTRIADAFNNNYFAKISSIKITGTEKDKKAKTITYNYTYQFSEVNKDTKKTKKMKLSGALTVKKENNNWKIINSISGN</sequence>
<keyword evidence="3" id="KW-1185">Reference proteome</keyword>
<keyword evidence="1" id="KW-0732">Signal</keyword>
<dbReference type="PROSITE" id="PS51257">
    <property type="entry name" value="PROKAR_LIPOPROTEIN"/>
    <property type="match status" value="1"/>
</dbReference>
<dbReference type="EMBL" id="MZGV01000018">
    <property type="protein sequence ID" value="OPJ61962.1"/>
    <property type="molecule type" value="Genomic_DNA"/>
</dbReference>
<reference evidence="2 3" key="1">
    <citation type="submission" date="2017-03" db="EMBL/GenBank/DDBJ databases">
        <title>Genome sequence of Clostridium oryzae DSM 28571.</title>
        <authorList>
            <person name="Poehlein A."/>
            <person name="Daniel R."/>
        </authorList>
    </citation>
    <scope>NUCLEOTIDE SEQUENCE [LARGE SCALE GENOMIC DNA]</scope>
    <source>
        <strain evidence="2 3">DSM 28571</strain>
    </source>
</reference>
<evidence type="ECO:0000313" key="3">
    <source>
        <dbReference type="Proteomes" id="UP000190080"/>
    </source>
</evidence>
<dbReference type="AlphaFoldDB" id="A0A1V4IPL9"/>
<gene>
    <name evidence="2" type="ORF">CLORY_20540</name>
</gene>
<protein>
    <recommendedName>
        <fullName evidence="4">Lumazine-binding domain protein</fullName>
    </recommendedName>
</protein>
<dbReference type="RefSeq" id="WP_079423934.1">
    <property type="nucleotide sequence ID" value="NZ_MZGV01000018.1"/>
</dbReference>
<proteinExistence type="predicted"/>